<organism evidence="3 4">
    <name type="scientific">Weissella bombi</name>
    <dbReference type="NCBI Taxonomy" id="1505725"/>
    <lineage>
        <taxon>Bacteria</taxon>
        <taxon>Bacillati</taxon>
        <taxon>Bacillota</taxon>
        <taxon>Bacilli</taxon>
        <taxon>Lactobacillales</taxon>
        <taxon>Lactobacillaceae</taxon>
        <taxon>Weissella</taxon>
    </lineage>
</organism>
<dbReference type="Proteomes" id="UP000199268">
    <property type="component" value="Unassembled WGS sequence"/>
</dbReference>
<dbReference type="Pfam" id="PF00874">
    <property type="entry name" value="PRD"/>
    <property type="match status" value="2"/>
</dbReference>
<evidence type="ECO:0000313" key="4">
    <source>
        <dbReference type="Proteomes" id="UP000199268"/>
    </source>
</evidence>
<dbReference type="Pfam" id="PF03123">
    <property type="entry name" value="CAT_RBD"/>
    <property type="match status" value="1"/>
</dbReference>
<gene>
    <name evidence="3" type="ORF">GA0061074_101379</name>
</gene>
<feature type="domain" description="PRD" evidence="2">
    <location>
        <begin position="201"/>
        <end position="313"/>
    </location>
</feature>
<dbReference type="SMART" id="SM01061">
    <property type="entry name" value="CAT_RBD"/>
    <property type="match status" value="1"/>
</dbReference>
<dbReference type="PANTHER" id="PTHR30185:SF15">
    <property type="entry name" value="CRYPTIC BETA-GLUCOSIDE BGL OPERON ANTITERMINATOR"/>
    <property type="match status" value="1"/>
</dbReference>
<evidence type="ECO:0000256" key="1">
    <source>
        <dbReference type="ARBA" id="ARBA00022737"/>
    </source>
</evidence>
<dbReference type="Gene3D" id="2.30.24.10">
    <property type="entry name" value="CAT RNA-binding domain"/>
    <property type="match status" value="1"/>
</dbReference>
<dbReference type="PROSITE" id="PS51372">
    <property type="entry name" value="PRD_2"/>
    <property type="match status" value="2"/>
</dbReference>
<reference evidence="4" key="1">
    <citation type="submission" date="2016-08" db="EMBL/GenBank/DDBJ databases">
        <authorList>
            <person name="Varghese N."/>
            <person name="Submissions Spin"/>
        </authorList>
    </citation>
    <scope>NUCLEOTIDE SEQUENCE [LARGE SCALE GENOMIC DNA]</scope>
    <source>
        <strain evidence="4">R-53094</strain>
    </source>
</reference>
<keyword evidence="1" id="KW-0677">Repeat</keyword>
<dbReference type="InterPro" id="IPR036634">
    <property type="entry name" value="PRD_sf"/>
</dbReference>
<sequence length="315" mass="36329">MANYTGELWVIFIYTVIYEPATRKHGDRLVDMKFIKNFNNNAALVTGEFGVEWVVVGNGVGFGKKVGDQIDESKVTHRFVAADKTEALLDSIANVSSETLALTKEVVHLVEARQETTFNDYGYLALIDHIDFALQRAHKGIDMAGGTSDWEVRKLFPQQYQVAKEMVQLMEDRTNLTFGNSEAVYLTYHLLNMETDNTDLQDTMRITKIIRAIVDIVQYQFGMQLDQDSFNVDRFVTHLRRFIIRHMKQITDETDELDHGLLALMQAKYADAYATVEKIETYLDKTENWQLTSDDKLYLTLHIWRVTHRQNQTPS</sequence>
<proteinExistence type="predicted"/>
<dbReference type="RefSeq" id="WP_419154690.1">
    <property type="nucleotide sequence ID" value="NZ_CBDALI010000059.1"/>
</dbReference>
<name>A0A1C3Z9J1_9LACO</name>
<dbReference type="InterPro" id="IPR004341">
    <property type="entry name" value="CAT_RNA-bd_dom"/>
</dbReference>
<dbReference type="Gene3D" id="1.10.1790.10">
    <property type="entry name" value="PRD domain"/>
    <property type="match status" value="2"/>
</dbReference>
<keyword evidence="4" id="KW-1185">Reference proteome</keyword>
<evidence type="ECO:0000259" key="2">
    <source>
        <dbReference type="PROSITE" id="PS51372"/>
    </source>
</evidence>
<dbReference type="InterPro" id="IPR036650">
    <property type="entry name" value="CAT_RNA-bd_dom_sf"/>
</dbReference>
<dbReference type="PANTHER" id="PTHR30185">
    <property type="entry name" value="CRYPTIC BETA-GLUCOSIDE BGL OPERON ANTITERMINATOR"/>
    <property type="match status" value="1"/>
</dbReference>
<dbReference type="InterPro" id="IPR050661">
    <property type="entry name" value="BglG_antiterminators"/>
</dbReference>
<dbReference type="SUPFAM" id="SSF50151">
    <property type="entry name" value="SacY-like RNA-binding domain"/>
    <property type="match status" value="1"/>
</dbReference>
<dbReference type="GO" id="GO:0003723">
    <property type="term" value="F:RNA binding"/>
    <property type="evidence" value="ECO:0007669"/>
    <property type="project" value="InterPro"/>
</dbReference>
<dbReference type="InterPro" id="IPR011608">
    <property type="entry name" value="PRD"/>
</dbReference>
<dbReference type="GO" id="GO:0006355">
    <property type="term" value="P:regulation of DNA-templated transcription"/>
    <property type="evidence" value="ECO:0007669"/>
    <property type="project" value="InterPro"/>
</dbReference>
<protein>
    <submittedName>
        <fullName evidence="3">Transcriptional antiterminator, BglG family</fullName>
    </submittedName>
</protein>
<accession>A0A1C3Z9J1</accession>
<dbReference type="STRING" id="1505725.GA0061074_101379"/>
<dbReference type="EMBL" id="FMAO01000001">
    <property type="protein sequence ID" value="SCB79074.1"/>
    <property type="molecule type" value="Genomic_DNA"/>
</dbReference>
<dbReference type="AlphaFoldDB" id="A0A1C3Z9J1"/>
<dbReference type="SUPFAM" id="SSF63520">
    <property type="entry name" value="PTS-regulatory domain, PRD"/>
    <property type="match status" value="2"/>
</dbReference>
<evidence type="ECO:0000313" key="3">
    <source>
        <dbReference type="EMBL" id="SCB79074.1"/>
    </source>
</evidence>
<feature type="domain" description="PRD" evidence="2">
    <location>
        <begin position="94"/>
        <end position="200"/>
    </location>
</feature>